<evidence type="ECO:0000313" key="2">
    <source>
        <dbReference type="Proteomes" id="UP000002316"/>
    </source>
</evidence>
<gene>
    <name evidence="1" type="ORF">TbgDal_VI1880</name>
</gene>
<dbReference type="OrthoDB" id="270211at2759"/>
<dbReference type="KEGG" id="tbg:TbgDal_VI1880"/>
<dbReference type="AlphaFoldDB" id="C9ZQN0"/>
<dbReference type="RefSeq" id="XP_011773995.1">
    <property type="nucleotide sequence ID" value="XM_011775693.1"/>
</dbReference>
<dbReference type="InterPro" id="IPR050772">
    <property type="entry name" value="Hydratase-Decarb/MhpD_sf"/>
</dbReference>
<sequence length="267" mass="28785">MFRWSWCRLIISKISAESYVDYLQNSDRELPALSEIFPRHGTGTGELVKFHSLLCEAMKDHNFNYVGIKVVPPTSPPLQCLRATEPVCVPIFSNSFQGSVFSAKQHRIQFVEPLFVIRLGRDPPTQLTANTVPAVCDAFFPGVEFVGSRYPFYPPHTTGFAADLGGCVAVHLGEAVSLGSASLESLGDTNFVVTRREEPIQVGAGKNCLGGPGAAVALAVSYAASMGWPLREKHYIFCSGVGSRSPALAGEYKVNYGAYGSVSASLT</sequence>
<dbReference type="PANTHER" id="PTHR30143:SF0">
    <property type="entry name" value="2-KETO-4-PENTENOATE HYDRATASE"/>
    <property type="match status" value="1"/>
</dbReference>
<dbReference type="GO" id="GO:0005737">
    <property type="term" value="C:cytoplasm"/>
    <property type="evidence" value="ECO:0007669"/>
    <property type="project" value="TreeGrafter"/>
</dbReference>
<name>C9ZQN0_TRYB9</name>
<evidence type="ECO:0000313" key="1">
    <source>
        <dbReference type="EMBL" id="CBH11710.1"/>
    </source>
</evidence>
<accession>C9ZQN0</accession>
<dbReference type="EMBL" id="FN554969">
    <property type="protein sequence ID" value="CBH11710.1"/>
    <property type="molecule type" value="Genomic_DNA"/>
</dbReference>
<proteinExistence type="predicted"/>
<dbReference type="Gene3D" id="3.90.850.10">
    <property type="entry name" value="Fumarylacetoacetase-like, C-terminal domain"/>
    <property type="match status" value="1"/>
</dbReference>
<dbReference type="PANTHER" id="PTHR30143">
    <property type="entry name" value="ACID HYDRATASE"/>
    <property type="match status" value="1"/>
</dbReference>
<evidence type="ECO:0008006" key="3">
    <source>
        <dbReference type="Google" id="ProtNLM"/>
    </source>
</evidence>
<dbReference type="SUPFAM" id="SSF56529">
    <property type="entry name" value="FAH"/>
    <property type="match status" value="1"/>
</dbReference>
<dbReference type="Proteomes" id="UP000002316">
    <property type="component" value="Chromosome 6"/>
</dbReference>
<reference evidence="2" key="1">
    <citation type="journal article" date="2010" name="PLoS Negl. Trop. Dis.">
        <title>The genome sequence of Trypanosoma brucei gambiense, causative agent of chronic human african trypanosomiasis.</title>
        <authorList>
            <person name="Jackson A.P."/>
            <person name="Sanders M."/>
            <person name="Berry A."/>
            <person name="McQuillan J."/>
            <person name="Aslett M.A."/>
            <person name="Quail M.A."/>
            <person name="Chukualim B."/>
            <person name="Capewell P."/>
            <person name="MacLeod A."/>
            <person name="Melville S.E."/>
            <person name="Gibson W."/>
            <person name="Barry J.D."/>
            <person name="Berriman M."/>
            <person name="Hertz-Fowler C."/>
        </authorList>
    </citation>
    <scope>NUCLEOTIDE SEQUENCE [LARGE SCALE GENOMIC DNA]</scope>
    <source>
        <strain evidence="2">MHOM/CI/86/DAL972</strain>
    </source>
</reference>
<dbReference type="InterPro" id="IPR036663">
    <property type="entry name" value="Fumarylacetoacetase_C_sf"/>
</dbReference>
<dbReference type="GeneID" id="23861825"/>
<protein>
    <recommendedName>
        <fullName evidence="3">4-oxalocrotonate decarboxylase</fullName>
    </recommendedName>
</protein>
<dbReference type="GO" id="GO:0008684">
    <property type="term" value="F:2-oxopent-4-enoate hydratase activity"/>
    <property type="evidence" value="ECO:0007669"/>
    <property type="project" value="TreeGrafter"/>
</dbReference>
<organism evidence="1 2">
    <name type="scientific">Trypanosoma brucei gambiense (strain MHOM/CI/86/DAL972)</name>
    <dbReference type="NCBI Taxonomy" id="679716"/>
    <lineage>
        <taxon>Eukaryota</taxon>
        <taxon>Discoba</taxon>
        <taxon>Euglenozoa</taxon>
        <taxon>Kinetoplastea</taxon>
        <taxon>Metakinetoplastina</taxon>
        <taxon>Trypanosomatida</taxon>
        <taxon>Trypanosomatidae</taxon>
        <taxon>Trypanosoma</taxon>
    </lineage>
</organism>
<dbReference type="VEuPathDB" id="TriTrypDB:Tbg972.6.1880"/>